<protein>
    <submittedName>
        <fullName evidence="1">Uncharacterized protein</fullName>
    </submittedName>
</protein>
<proteinExistence type="predicted"/>
<dbReference type="Proteomes" id="UP000567099">
    <property type="component" value="Unassembled WGS sequence"/>
</dbReference>
<name>A0A2L1CAI9_METMI</name>
<dbReference type="KEGG" id="mmad:MMJJ_09730"/>
<dbReference type="RefSeq" id="WP_104837917.1">
    <property type="nucleotide sequence ID" value="NZ_CP026606.1"/>
</dbReference>
<dbReference type="GeneID" id="36102059"/>
<dbReference type="Proteomes" id="UP000239462">
    <property type="component" value="Chromosome"/>
</dbReference>
<evidence type="ECO:0000313" key="4">
    <source>
        <dbReference type="Proteomes" id="UP000239462"/>
    </source>
</evidence>
<gene>
    <name evidence="2" type="ORF">HNP94_001837</name>
    <name evidence="3" type="ORF">HNP96_001700</name>
    <name evidence="1" type="ORF">MMJJ_09730</name>
</gene>
<organism evidence="1 4">
    <name type="scientific">Methanococcus maripaludis</name>
    <name type="common">Methanococcus deltae</name>
    <dbReference type="NCBI Taxonomy" id="39152"/>
    <lineage>
        <taxon>Archaea</taxon>
        <taxon>Methanobacteriati</taxon>
        <taxon>Methanobacteriota</taxon>
        <taxon>Methanomada group</taxon>
        <taxon>Methanococci</taxon>
        <taxon>Methanococcales</taxon>
        <taxon>Methanococcaceae</taxon>
        <taxon>Methanococcus</taxon>
    </lineage>
</organism>
<dbReference type="EMBL" id="CP026606">
    <property type="protein sequence ID" value="AVB76381.1"/>
    <property type="molecule type" value="Genomic_DNA"/>
</dbReference>
<sequence length="269" mass="31517">MDIEFKKSFKELTLSKDSLKIIEENGIDLKKIAVGEFSGRDSAAAIIKAFEDEDIDAVLPVLAFTGTDYGEKEIFYRNWNVIDKKIKETHENKFLLPLHFIFEPKLWNALNGRFIAYTIQKYGYYTPCIGCHAYLRMIRIPLAKHLGKKIISGERILHDKDFKIDQFKETLETYYKICDEFDVELRLPVKDIEKGSEIKEIIGEPWEQGKNQYSCMFSGNYRDLDGKVIFEREKIVKILNEFIYPSSIEILKNGYNNNFNYIETVKKFL</sequence>
<accession>A0A2L1CAI9</accession>
<evidence type="ECO:0000313" key="6">
    <source>
        <dbReference type="Proteomes" id="UP000590564"/>
    </source>
</evidence>
<evidence type="ECO:0000313" key="2">
    <source>
        <dbReference type="EMBL" id="MBA2864809.1"/>
    </source>
</evidence>
<evidence type="ECO:0000313" key="1">
    <source>
        <dbReference type="EMBL" id="AVB76381.1"/>
    </source>
</evidence>
<evidence type="ECO:0000313" key="3">
    <source>
        <dbReference type="EMBL" id="MBB6497652.1"/>
    </source>
</evidence>
<reference evidence="4" key="1">
    <citation type="journal article" date="2018" name="Genome Announc.">
        <title>Complete Genome Sequence of the Methanococcus maripaludis Type Strain JJ (DSM 2067), a Model for Selenoprotein Synthesis in Archaea.</title>
        <authorList>
            <person name="Poehlein A."/>
            <person name="Heym D."/>
            <person name="Quitzke V."/>
            <person name="Fersch J."/>
            <person name="Daniel R."/>
            <person name="Rother M."/>
        </authorList>
    </citation>
    <scope>NUCLEOTIDE SEQUENCE [LARGE SCALE GENOMIC DNA]</scope>
    <source>
        <strain evidence="4">DSM 2067</strain>
    </source>
</reference>
<evidence type="ECO:0000313" key="5">
    <source>
        <dbReference type="Proteomes" id="UP000567099"/>
    </source>
</evidence>
<reference evidence="2 5" key="3">
    <citation type="submission" date="2020-07" db="EMBL/GenBank/DDBJ databases">
        <title>Genomic Encyclopedia of Type Strains, Phase IV (KMG-V): Genome sequencing to study the core and pangenomes of soil and plant-associated prokaryotes.</title>
        <authorList>
            <person name="Whitman W."/>
        </authorList>
    </citation>
    <scope>NUCLEOTIDE SEQUENCE [LARGE SCALE GENOMIC DNA]</scope>
    <source>
        <strain evidence="2 5">C13</strain>
        <strain evidence="3 6">D1</strain>
    </source>
</reference>
<dbReference type="AlphaFoldDB" id="A0A2L1CAI9"/>
<dbReference type="Proteomes" id="UP000590564">
    <property type="component" value="Unassembled WGS sequence"/>
</dbReference>
<dbReference type="EMBL" id="JACDUO010000003">
    <property type="protein sequence ID" value="MBA2864809.1"/>
    <property type="molecule type" value="Genomic_DNA"/>
</dbReference>
<reference evidence="1" key="2">
    <citation type="submission" date="2018-02" db="EMBL/GenBank/DDBJ databases">
        <title>Complete genome sequence of the Methanococcus maripaludis type strain JJ (DSM 2067), a model for selenoprotein synthesis in Archaea.</title>
        <authorList>
            <person name="Poehlein A."/>
            <person name="Heym D."/>
            <person name="Quitzke V."/>
            <person name="Fersch J."/>
            <person name="Daniel R."/>
            <person name="Rother M."/>
        </authorList>
    </citation>
    <scope>NUCLEOTIDE SEQUENCE [LARGE SCALE GENOMIC DNA]</scope>
    <source>
        <strain evidence="1">DSM 2067</strain>
    </source>
</reference>
<dbReference type="EMBL" id="JACHED010000004">
    <property type="protein sequence ID" value="MBB6497652.1"/>
    <property type="molecule type" value="Genomic_DNA"/>
</dbReference>